<evidence type="ECO:0000313" key="3">
    <source>
        <dbReference type="Proteomes" id="UP000031036"/>
    </source>
</evidence>
<reference evidence="2 3" key="1">
    <citation type="submission" date="2014-11" db="EMBL/GenBank/DDBJ databases">
        <title>Genetic blueprint of the zoonotic pathogen Toxocara canis.</title>
        <authorList>
            <person name="Zhu X.-Q."/>
            <person name="Korhonen P.K."/>
            <person name="Cai H."/>
            <person name="Young N.D."/>
            <person name="Nejsum P."/>
            <person name="von Samson-Himmelstjerna G."/>
            <person name="Boag P.R."/>
            <person name="Tan P."/>
            <person name="Li Q."/>
            <person name="Min J."/>
            <person name="Yang Y."/>
            <person name="Wang X."/>
            <person name="Fang X."/>
            <person name="Hall R.S."/>
            <person name="Hofmann A."/>
            <person name="Sternberg P.W."/>
            <person name="Jex A.R."/>
            <person name="Gasser R.B."/>
        </authorList>
    </citation>
    <scope>NUCLEOTIDE SEQUENCE [LARGE SCALE GENOMIC DNA]</scope>
    <source>
        <strain evidence="2">PN_DK_2014</strain>
    </source>
</reference>
<dbReference type="EMBL" id="JPKZ01001197">
    <property type="protein sequence ID" value="KHN83423.1"/>
    <property type="molecule type" value="Genomic_DNA"/>
</dbReference>
<dbReference type="Proteomes" id="UP000031036">
    <property type="component" value="Unassembled WGS sequence"/>
</dbReference>
<sequence length="155" mass="17779">MSKNTSSQNQSSKSKARTITRVRRHGNRRSTEEEISLIERQIALRRRLSRILNFHELYSDTPCVRVEDISSELGSLGSFDSESEKSVDNKENDNDAELSKDGKNVQPHIVSNKNKADMSASPYQHQPCCKKCATRLKKCTKCSEFMLFRQRIIMP</sequence>
<proteinExistence type="predicted"/>
<feature type="compositionally biased region" description="Low complexity" evidence="1">
    <location>
        <begin position="1"/>
        <end position="13"/>
    </location>
</feature>
<comment type="caution">
    <text evidence="2">The sequence shown here is derived from an EMBL/GenBank/DDBJ whole genome shotgun (WGS) entry which is preliminary data.</text>
</comment>
<evidence type="ECO:0000313" key="2">
    <source>
        <dbReference type="EMBL" id="KHN83423.1"/>
    </source>
</evidence>
<feature type="region of interest" description="Disordered" evidence="1">
    <location>
        <begin position="1"/>
        <end position="34"/>
    </location>
</feature>
<organism evidence="2 3">
    <name type="scientific">Toxocara canis</name>
    <name type="common">Canine roundworm</name>
    <dbReference type="NCBI Taxonomy" id="6265"/>
    <lineage>
        <taxon>Eukaryota</taxon>
        <taxon>Metazoa</taxon>
        <taxon>Ecdysozoa</taxon>
        <taxon>Nematoda</taxon>
        <taxon>Chromadorea</taxon>
        <taxon>Rhabditida</taxon>
        <taxon>Spirurina</taxon>
        <taxon>Ascaridomorpha</taxon>
        <taxon>Ascaridoidea</taxon>
        <taxon>Toxocaridae</taxon>
        <taxon>Toxocara</taxon>
    </lineage>
</organism>
<feature type="compositionally biased region" description="Basic residues" evidence="1">
    <location>
        <begin position="14"/>
        <end position="28"/>
    </location>
</feature>
<evidence type="ECO:0000256" key="1">
    <source>
        <dbReference type="SAM" id="MobiDB-lite"/>
    </source>
</evidence>
<accession>A0A0B2VPA9</accession>
<dbReference type="AlphaFoldDB" id="A0A0B2VPA9"/>
<feature type="compositionally biased region" description="Basic and acidic residues" evidence="1">
    <location>
        <begin position="82"/>
        <end position="103"/>
    </location>
</feature>
<feature type="region of interest" description="Disordered" evidence="1">
    <location>
        <begin position="74"/>
        <end position="107"/>
    </location>
</feature>
<name>A0A0B2VPA9_TOXCA</name>
<gene>
    <name evidence="2" type="ORF">Tcan_13802</name>
</gene>
<protein>
    <submittedName>
        <fullName evidence="2">Uncharacterized protein</fullName>
    </submittedName>
</protein>
<keyword evidence="3" id="KW-1185">Reference proteome</keyword>